<evidence type="ECO:0000259" key="8">
    <source>
        <dbReference type="PROSITE" id="PS50970"/>
    </source>
</evidence>
<dbReference type="OrthoDB" id="9803687at2"/>
<evidence type="ECO:0000256" key="1">
    <source>
        <dbReference type="ARBA" id="ARBA00022603"/>
    </source>
</evidence>
<keyword evidence="4 5" id="KW-0862">Zinc</keyword>
<dbReference type="InterPro" id="IPR036589">
    <property type="entry name" value="HCY_dom_sf"/>
</dbReference>
<feature type="binding site" evidence="6">
    <location>
        <position position="282"/>
    </location>
    <ligand>
        <name>Zn(2+)</name>
        <dbReference type="ChEBI" id="CHEBI:29105"/>
    </ligand>
</feature>
<dbReference type="GO" id="GO:0032259">
    <property type="term" value="P:methylation"/>
    <property type="evidence" value="ECO:0007669"/>
    <property type="project" value="UniProtKB-KW"/>
</dbReference>
<evidence type="ECO:0000256" key="3">
    <source>
        <dbReference type="ARBA" id="ARBA00022723"/>
    </source>
</evidence>
<keyword evidence="2 6" id="KW-0808">Transferase</keyword>
<reference evidence="9 10" key="1">
    <citation type="submission" date="2016-11" db="EMBL/GenBank/DDBJ databases">
        <authorList>
            <person name="Jaros S."/>
            <person name="Januszkiewicz K."/>
            <person name="Wedrychowicz H."/>
        </authorList>
    </citation>
    <scope>NUCLEOTIDE SEQUENCE [LARGE SCALE GENOMIC DNA]</scope>
    <source>
        <strain evidence="9 10">DSM 45408</strain>
    </source>
</reference>
<accession>A0A1M5RIE0</accession>
<feature type="binding site" evidence="6">
    <location>
        <position position="283"/>
    </location>
    <ligand>
        <name>Zn(2+)</name>
        <dbReference type="ChEBI" id="CHEBI:29105"/>
    </ligand>
</feature>
<evidence type="ECO:0000313" key="10">
    <source>
        <dbReference type="Proteomes" id="UP000184471"/>
    </source>
</evidence>
<dbReference type="RefSeq" id="WP_083629004.1">
    <property type="nucleotide sequence ID" value="NZ_FQVX01000006.1"/>
</dbReference>
<dbReference type="GO" id="GO:0009086">
    <property type="term" value="P:methionine biosynthetic process"/>
    <property type="evidence" value="ECO:0007669"/>
    <property type="project" value="InterPro"/>
</dbReference>
<evidence type="ECO:0000313" key="9">
    <source>
        <dbReference type="EMBL" id="SHH25819.1"/>
    </source>
</evidence>
<dbReference type="GO" id="GO:0008270">
    <property type="term" value="F:zinc ion binding"/>
    <property type="evidence" value="ECO:0007669"/>
    <property type="project" value="InterPro"/>
</dbReference>
<dbReference type="GO" id="GO:0008898">
    <property type="term" value="F:S-adenosylmethionine-homocysteine S-methyltransferase activity"/>
    <property type="evidence" value="ECO:0007669"/>
    <property type="project" value="TreeGrafter"/>
</dbReference>
<dbReference type="InterPro" id="IPR017226">
    <property type="entry name" value="BHMT-like"/>
</dbReference>
<dbReference type="InterPro" id="IPR051486">
    <property type="entry name" value="Hcy_S-methyltransferase"/>
</dbReference>
<dbReference type="Gene3D" id="3.20.20.330">
    <property type="entry name" value="Homocysteine-binding-like domain"/>
    <property type="match status" value="1"/>
</dbReference>
<name>A0A1M5RIE0_9ACTN</name>
<dbReference type="NCBIfam" id="NF007020">
    <property type="entry name" value="PRK09485.1"/>
    <property type="match status" value="1"/>
</dbReference>
<dbReference type="Pfam" id="PF02574">
    <property type="entry name" value="S-methyl_trans"/>
    <property type="match status" value="1"/>
</dbReference>
<dbReference type="PROSITE" id="PS50970">
    <property type="entry name" value="HCY"/>
    <property type="match status" value="1"/>
</dbReference>
<dbReference type="SUPFAM" id="SSF82282">
    <property type="entry name" value="Homocysteine S-methyltransferase"/>
    <property type="match status" value="1"/>
</dbReference>
<dbReference type="PANTHER" id="PTHR46015">
    <property type="entry name" value="ZGC:172121"/>
    <property type="match status" value="1"/>
</dbReference>
<keyword evidence="1 6" id="KW-0489">Methyltransferase</keyword>
<dbReference type="EMBL" id="FQVX01000006">
    <property type="protein sequence ID" value="SHH25819.1"/>
    <property type="molecule type" value="Genomic_DNA"/>
</dbReference>
<dbReference type="AlphaFoldDB" id="A0A1M5RIE0"/>
<evidence type="ECO:0000256" key="2">
    <source>
        <dbReference type="ARBA" id="ARBA00022679"/>
    </source>
</evidence>
<organism evidence="9 10">
    <name type="scientific">Geodermatophilus nigrescens</name>
    <dbReference type="NCBI Taxonomy" id="1070870"/>
    <lineage>
        <taxon>Bacteria</taxon>
        <taxon>Bacillati</taxon>
        <taxon>Actinomycetota</taxon>
        <taxon>Actinomycetes</taxon>
        <taxon>Geodermatophilales</taxon>
        <taxon>Geodermatophilaceae</taxon>
        <taxon>Geodermatophilus</taxon>
    </lineage>
</organism>
<keyword evidence="3 5" id="KW-0479">Metal-binding</keyword>
<proteinExistence type="predicted"/>
<sequence>MTSLADALATGPVVLDGGLSTELEARGHDVSSALWSARLLRDDPGAVVAAHAAFAAAGAQMATTASYQATVEGFAAAGLDREEALALVARSVALAREGAPGSWVAGSVGPYGAALADGSEYTGAYVGEVGVDRLRAFHRPRMAALAEAGADVLACETLPAAAEVEAVLAEATALRVPVWLSLTTVVGADGVARTRRGEPAADVFALARGVPEVVAVGVNCTDPAGVGPALAAAASAGVPLVAYPNSGEGWDAAQRRWTGTGGIDPDDAAAWVGAGARLVGGCCRVGPADVAALARMIRRADRAASWLTADGEPGRADVSSADRRATRQRIGLPPVTATRAPDT</sequence>
<dbReference type="PIRSF" id="PIRSF037505">
    <property type="entry name" value="Betaine_HMT"/>
    <property type="match status" value="1"/>
</dbReference>
<dbReference type="STRING" id="1070870.SAMN05444351_4371"/>
<keyword evidence="10" id="KW-1185">Reference proteome</keyword>
<comment type="cofactor">
    <cofactor evidence="5">
        <name>Zn(2+)</name>
        <dbReference type="ChEBI" id="CHEBI:29105"/>
    </cofactor>
    <text evidence="5">Binds 1 zinc ion per subunit.</text>
</comment>
<evidence type="ECO:0000256" key="4">
    <source>
        <dbReference type="ARBA" id="ARBA00022833"/>
    </source>
</evidence>
<protein>
    <submittedName>
        <fullName evidence="9">Homocysteine S-methyltransferase</fullName>
    </submittedName>
</protein>
<dbReference type="PANTHER" id="PTHR46015:SF1">
    <property type="entry name" value="HOMOCYSTEINE S-METHYLTRANSFERASE-LIKE ISOFORM 1"/>
    <property type="match status" value="1"/>
</dbReference>
<feature type="domain" description="Hcy-binding" evidence="8">
    <location>
        <begin position="1"/>
        <end position="297"/>
    </location>
</feature>
<evidence type="ECO:0000256" key="6">
    <source>
        <dbReference type="PROSITE-ProRule" id="PRU00333"/>
    </source>
</evidence>
<gene>
    <name evidence="9" type="ORF">SAMN05444351_4371</name>
</gene>
<dbReference type="Proteomes" id="UP000184471">
    <property type="component" value="Unassembled WGS sequence"/>
</dbReference>
<dbReference type="GO" id="GO:0033528">
    <property type="term" value="P:S-methylmethionine cycle"/>
    <property type="evidence" value="ECO:0007669"/>
    <property type="project" value="TreeGrafter"/>
</dbReference>
<dbReference type="InterPro" id="IPR003726">
    <property type="entry name" value="HCY_dom"/>
</dbReference>
<evidence type="ECO:0000256" key="7">
    <source>
        <dbReference type="SAM" id="MobiDB-lite"/>
    </source>
</evidence>
<evidence type="ECO:0000256" key="5">
    <source>
        <dbReference type="PIRSR" id="PIRSR037505-2"/>
    </source>
</evidence>
<feature type="region of interest" description="Disordered" evidence="7">
    <location>
        <begin position="310"/>
        <end position="343"/>
    </location>
</feature>
<feature type="compositionally biased region" description="Basic and acidic residues" evidence="7">
    <location>
        <begin position="312"/>
        <end position="325"/>
    </location>
</feature>
<feature type="binding site" evidence="5 6">
    <location>
        <position position="220"/>
    </location>
    <ligand>
        <name>Zn(2+)</name>
        <dbReference type="ChEBI" id="CHEBI:29105"/>
    </ligand>
</feature>